<feature type="transmembrane region" description="Helical" evidence="8">
    <location>
        <begin position="376"/>
        <end position="394"/>
    </location>
</feature>
<feature type="transmembrane region" description="Helical" evidence="8">
    <location>
        <begin position="345"/>
        <end position="364"/>
    </location>
</feature>
<dbReference type="PANTHER" id="PTHR22936">
    <property type="entry name" value="RHOMBOID-RELATED"/>
    <property type="match status" value="1"/>
</dbReference>
<keyword evidence="4" id="KW-0378">Hydrolase</keyword>
<comment type="caution">
    <text evidence="10">The sequence shown here is derived from an EMBL/GenBank/DDBJ whole genome shotgun (WGS) entry which is preliminary data.</text>
</comment>
<dbReference type="GO" id="GO:0016020">
    <property type="term" value="C:membrane"/>
    <property type="evidence" value="ECO:0007669"/>
    <property type="project" value="UniProtKB-SubCell"/>
</dbReference>
<dbReference type="SUPFAM" id="SSF144091">
    <property type="entry name" value="Rhomboid-like"/>
    <property type="match status" value="1"/>
</dbReference>
<keyword evidence="7 8" id="KW-0472">Membrane</keyword>
<dbReference type="SUPFAM" id="SSF48452">
    <property type="entry name" value="TPR-like"/>
    <property type="match status" value="1"/>
</dbReference>
<evidence type="ECO:0000256" key="5">
    <source>
        <dbReference type="ARBA" id="ARBA00022825"/>
    </source>
</evidence>
<dbReference type="GO" id="GO:0004252">
    <property type="term" value="F:serine-type endopeptidase activity"/>
    <property type="evidence" value="ECO:0007669"/>
    <property type="project" value="InterPro"/>
</dbReference>
<feature type="transmembrane region" description="Helical" evidence="8">
    <location>
        <begin position="263"/>
        <end position="285"/>
    </location>
</feature>
<comment type="subcellular location">
    <subcellularLocation>
        <location evidence="1">Membrane</location>
        <topology evidence="1">Multi-pass membrane protein</topology>
    </subcellularLocation>
</comment>
<organism evidence="10 11">
    <name type="scientific">Rhizobium phaseoli</name>
    <dbReference type="NCBI Taxonomy" id="396"/>
    <lineage>
        <taxon>Bacteria</taxon>
        <taxon>Pseudomonadati</taxon>
        <taxon>Pseudomonadota</taxon>
        <taxon>Alphaproteobacteria</taxon>
        <taxon>Hyphomicrobiales</taxon>
        <taxon>Rhizobiaceae</taxon>
        <taxon>Rhizobium/Agrobacterium group</taxon>
        <taxon>Rhizobium</taxon>
    </lineage>
</organism>
<feature type="transmembrane region" description="Helical" evidence="8">
    <location>
        <begin position="47"/>
        <end position="67"/>
    </location>
</feature>
<feature type="transmembrane region" description="Helical" evidence="8">
    <location>
        <begin position="318"/>
        <end position="338"/>
    </location>
</feature>
<dbReference type="AlphaFoldDB" id="A0A7K3UIC9"/>
<dbReference type="InterPro" id="IPR002610">
    <property type="entry name" value="Peptidase_S54_rhomboid-like"/>
</dbReference>
<reference evidence="10 11" key="1">
    <citation type="submission" date="2019-12" db="EMBL/GenBank/DDBJ databases">
        <title>Rhizobium genotypes associated with high levels of biological nitrogen fixation by grain legumes in a temperate-maritime cropping system.</title>
        <authorList>
            <person name="Maluk M."/>
            <person name="Francesc Ferrando Molina F."/>
            <person name="Lopez Del Egido L."/>
            <person name="Lafos M."/>
            <person name="Langarica-Fuentes A."/>
            <person name="Gebre Yohannes G."/>
            <person name="Young M.W."/>
            <person name="Martin P."/>
            <person name="Gantlett R."/>
            <person name="Kenicer G."/>
            <person name="Hawes C."/>
            <person name="Begg G.S."/>
            <person name="Quilliam R.S."/>
            <person name="Squire G.R."/>
            <person name="Poole P.S."/>
            <person name="Young P.W."/>
            <person name="Iannetta P.M."/>
            <person name="James E.K."/>
        </authorList>
    </citation>
    <scope>NUCLEOTIDE SEQUENCE [LARGE SCALE GENOMIC DNA]</scope>
    <source>
        <strain evidence="10 11">JHI366</strain>
    </source>
</reference>
<dbReference type="NCBIfam" id="NF041635">
    <property type="entry name" value="STM3941_fam"/>
    <property type="match status" value="1"/>
</dbReference>
<evidence type="ECO:0000256" key="3">
    <source>
        <dbReference type="ARBA" id="ARBA00022692"/>
    </source>
</evidence>
<feature type="transmembrane region" description="Helical" evidence="8">
    <location>
        <begin position="18"/>
        <end position="35"/>
    </location>
</feature>
<dbReference type="InterPro" id="IPR011990">
    <property type="entry name" value="TPR-like_helical_dom_sf"/>
</dbReference>
<proteinExistence type="predicted"/>
<sequence>MKPEELRRTEYAYNKGKLLLIILILIAIAAGAILLGFHPPKDKDPHAIWFFSLLGAVFFGPLALLLVPKLFSRGPGLVISTAGVRLPNFPDQVIRWSDIRSFERFQSKGADSIVLHLDPGAAKALIRRGLAARLPEWFVGSRLKVGIPLHMLRGRSNFIFYEFAEVASEAFEAKWQALQEAGSIAEEEEDEVPEPAFDGARYPVFTYALLAVLVAVYAGELAFGVEASRAGSPSIRTLLMLGGTFRPSIVEGAEWWRLFTAPFMHGGIVHLASNCFCLLVAGMLFERLIGWRWFAAIFFASALGGSIASVWINDVNTVGVGASGGIVGLFAALIAGSIRFRSTPVASSLQVGAIQILVPSLLPFLSAAKEGQTIDYAGHFGGAVTGAALSLLLLTLWRRERPTPRFGAAAIAFSAVFVLIAAGSLWPITIARQFYVNDPMTNYFGGRYEQAATGFAVLASEDPRTAPYFRLWRFIAQSRGGDPKALDELRAAAGEIDQTTWPHPIYRLFLGELKPDELTAKAADSNQICESIFYNGEWYLFAGATEEARRRFQAARMSCPTTFIEYDGAGGELSNLNAK</sequence>
<keyword evidence="5" id="KW-0720">Serine protease</keyword>
<dbReference type="GO" id="GO:0006508">
    <property type="term" value="P:proteolysis"/>
    <property type="evidence" value="ECO:0007669"/>
    <property type="project" value="UniProtKB-KW"/>
</dbReference>
<dbReference type="Gene3D" id="1.20.1540.10">
    <property type="entry name" value="Rhomboid-like"/>
    <property type="match status" value="1"/>
</dbReference>
<evidence type="ECO:0000259" key="9">
    <source>
        <dbReference type="Pfam" id="PF01694"/>
    </source>
</evidence>
<evidence type="ECO:0000256" key="2">
    <source>
        <dbReference type="ARBA" id="ARBA00022670"/>
    </source>
</evidence>
<keyword evidence="6 8" id="KW-1133">Transmembrane helix</keyword>
<evidence type="ECO:0000313" key="11">
    <source>
        <dbReference type="Proteomes" id="UP000471753"/>
    </source>
</evidence>
<feature type="transmembrane region" description="Helical" evidence="8">
    <location>
        <begin position="406"/>
        <end position="426"/>
    </location>
</feature>
<feature type="transmembrane region" description="Helical" evidence="8">
    <location>
        <begin position="292"/>
        <end position="312"/>
    </location>
</feature>
<dbReference type="EMBL" id="WUFT01000011">
    <property type="protein sequence ID" value="NEJ72538.1"/>
    <property type="molecule type" value="Genomic_DNA"/>
</dbReference>
<dbReference type="Gene3D" id="1.25.40.10">
    <property type="entry name" value="Tetratricopeptide repeat domain"/>
    <property type="match status" value="1"/>
</dbReference>
<evidence type="ECO:0000256" key="8">
    <source>
        <dbReference type="SAM" id="Phobius"/>
    </source>
</evidence>
<feature type="transmembrane region" description="Helical" evidence="8">
    <location>
        <begin position="204"/>
        <end position="225"/>
    </location>
</feature>
<keyword evidence="2 10" id="KW-0645">Protease</keyword>
<gene>
    <name evidence="10" type="ORF">GR197_18670</name>
</gene>
<evidence type="ECO:0000256" key="6">
    <source>
        <dbReference type="ARBA" id="ARBA00022989"/>
    </source>
</evidence>
<evidence type="ECO:0000313" key="10">
    <source>
        <dbReference type="EMBL" id="NEJ72538.1"/>
    </source>
</evidence>
<protein>
    <submittedName>
        <fullName evidence="10">Rhomboid family intramembrane serine protease</fullName>
    </submittedName>
</protein>
<dbReference type="InterPro" id="IPR022764">
    <property type="entry name" value="Peptidase_S54_rhomboid_dom"/>
</dbReference>
<evidence type="ECO:0000256" key="1">
    <source>
        <dbReference type="ARBA" id="ARBA00004141"/>
    </source>
</evidence>
<evidence type="ECO:0000256" key="7">
    <source>
        <dbReference type="ARBA" id="ARBA00023136"/>
    </source>
</evidence>
<dbReference type="Proteomes" id="UP000471753">
    <property type="component" value="Unassembled WGS sequence"/>
</dbReference>
<dbReference type="RefSeq" id="WP_164012116.1">
    <property type="nucleotide sequence ID" value="NZ_WUFT01000011.1"/>
</dbReference>
<dbReference type="InterPro" id="IPR035952">
    <property type="entry name" value="Rhomboid-like_sf"/>
</dbReference>
<dbReference type="InterPro" id="IPR048136">
    <property type="entry name" value="STM3941-like"/>
</dbReference>
<dbReference type="PANTHER" id="PTHR22936:SF69">
    <property type="entry name" value="RHOMBOID-LIKE PROTEIN"/>
    <property type="match status" value="1"/>
</dbReference>
<feature type="domain" description="Peptidase S54 rhomboid" evidence="9">
    <location>
        <begin position="253"/>
        <end position="394"/>
    </location>
</feature>
<evidence type="ECO:0000256" key="4">
    <source>
        <dbReference type="ARBA" id="ARBA00022801"/>
    </source>
</evidence>
<name>A0A7K3UIC9_9HYPH</name>
<accession>A0A7K3UIC9</accession>
<dbReference type="Pfam" id="PF01694">
    <property type="entry name" value="Rhomboid"/>
    <property type="match status" value="1"/>
</dbReference>
<keyword evidence="3 8" id="KW-0812">Transmembrane</keyword>